<organism evidence="2 3">
    <name type="scientific">Fusarium acutatum</name>
    <dbReference type="NCBI Taxonomy" id="78861"/>
    <lineage>
        <taxon>Eukaryota</taxon>
        <taxon>Fungi</taxon>
        <taxon>Dikarya</taxon>
        <taxon>Ascomycota</taxon>
        <taxon>Pezizomycotina</taxon>
        <taxon>Sordariomycetes</taxon>
        <taxon>Hypocreomycetidae</taxon>
        <taxon>Hypocreales</taxon>
        <taxon>Nectriaceae</taxon>
        <taxon>Fusarium</taxon>
        <taxon>Fusarium fujikuroi species complex</taxon>
    </lineage>
</organism>
<name>A0A8H4JNH4_9HYPO</name>
<dbReference type="AlphaFoldDB" id="A0A8H4JNH4"/>
<reference evidence="2 3" key="1">
    <citation type="submission" date="2020-01" db="EMBL/GenBank/DDBJ databases">
        <title>Identification and distribution of gene clusters putatively required for synthesis of sphingolipid metabolism inhibitors in phylogenetically diverse species of the filamentous fungus Fusarium.</title>
        <authorList>
            <person name="Kim H.-S."/>
            <person name="Busman M."/>
            <person name="Brown D.W."/>
            <person name="Divon H."/>
            <person name="Uhlig S."/>
            <person name="Proctor R.H."/>
        </authorList>
    </citation>
    <scope>NUCLEOTIDE SEQUENCE [LARGE SCALE GENOMIC DNA]</scope>
    <source>
        <strain evidence="2 3">NRRL 13308</strain>
    </source>
</reference>
<feature type="compositionally biased region" description="Acidic residues" evidence="1">
    <location>
        <begin position="61"/>
        <end position="70"/>
    </location>
</feature>
<comment type="caution">
    <text evidence="2">The sequence shown here is derived from an EMBL/GenBank/DDBJ whole genome shotgun (WGS) entry which is preliminary data.</text>
</comment>
<dbReference type="EMBL" id="JAADJF010000181">
    <property type="protein sequence ID" value="KAF4435341.1"/>
    <property type="molecule type" value="Genomic_DNA"/>
</dbReference>
<evidence type="ECO:0000313" key="3">
    <source>
        <dbReference type="Proteomes" id="UP000536711"/>
    </source>
</evidence>
<evidence type="ECO:0000313" key="2">
    <source>
        <dbReference type="EMBL" id="KAF4435341.1"/>
    </source>
</evidence>
<dbReference type="OrthoDB" id="2281895at2759"/>
<keyword evidence="3" id="KW-1185">Reference proteome</keyword>
<feature type="region of interest" description="Disordered" evidence="1">
    <location>
        <begin position="61"/>
        <end position="99"/>
    </location>
</feature>
<sequence>MNMVMKRVDGYDAMYEGQPVELVVSPILVIYGTHNGYDYHVRSALFPMRVCVGYLIGCEQDEEIETEGDGEEAKTMKDKEGGTKDEDEKKIEDEDEDEE</sequence>
<evidence type="ECO:0000256" key="1">
    <source>
        <dbReference type="SAM" id="MobiDB-lite"/>
    </source>
</evidence>
<proteinExistence type="predicted"/>
<accession>A0A8H4JNH4</accession>
<protein>
    <submittedName>
        <fullName evidence="2">Uncharacterized protein</fullName>
    </submittedName>
</protein>
<gene>
    <name evidence="2" type="ORF">FACUT_7252</name>
</gene>
<dbReference type="Proteomes" id="UP000536711">
    <property type="component" value="Unassembled WGS sequence"/>
</dbReference>
<feature type="compositionally biased region" description="Basic and acidic residues" evidence="1">
    <location>
        <begin position="71"/>
        <end position="92"/>
    </location>
</feature>